<reference evidence="14" key="2">
    <citation type="submission" date="2021-05" db="EMBL/GenBank/DDBJ databases">
        <title>Cloning and multi-omic analysis of chimpanzee cytomegalovirus: a resource for comparative functional genomics.</title>
        <authorList>
            <person name="Phan Q.V."/>
        </authorList>
    </citation>
    <scope>NUCLEOTIDE SEQUENCE</scope>
    <source>
        <strain evidence="14">Heberling</strain>
    </source>
</reference>
<dbReference type="GO" id="GO:0019031">
    <property type="term" value="C:viral envelope"/>
    <property type="evidence" value="ECO:0007669"/>
    <property type="project" value="UniProtKB-KW"/>
</dbReference>
<name>Q8QS26_9BETA</name>
<dbReference type="EMBL" id="MZ151943">
    <property type="protein sequence ID" value="QXV67820.1"/>
    <property type="molecule type" value="Genomic_DNA"/>
</dbReference>
<organism evidence="13 15">
    <name type="scientific">Panine betaherpesvirus 2</name>
    <name type="common">Chimpanzee cytomegalovirus</name>
    <dbReference type="NCBI Taxonomy" id="188763"/>
    <lineage>
        <taxon>Viruses</taxon>
        <taxon>Duplodnaviria</taxon>
        <taxon>Heunggongvirae</taxon>
        <taxon>Peploviricota</taxon>
        <taxon>Herviviricetes</taxon>
        <taxon>Herpesvirales</taxon>
        <taxon>Orthoherpesviridae</taxon>
        <taxon>Betaherpesvirinae</taxon>
        <taxon>Cytomegalovirus</taxon>
        <taxon>Cytomegalovirus paninebeta2</taxon>
    </lineage>
</organism>
<dbReference type="HAMAP" id="MF_04037">
    <property type="entry name" value="HSV_GN"/>
    <property type="match status" value="1"/>
</dbReference>
<keyword evidence="1 11" id="KW-0812">Transmembrane</keyword>
<gene>
    <name evidence="13" type="primary">UL73</name>
    <name evidence="13" type="ORF">CCMVgp064</name>
</gene>
<feature type="region of interest" description="Disordered" evidence="10">
    <location>
        <begin position="19"/>
        <end position="64"/>
    </location>
</feature>
<keyword evidence="4" id="KW-1043">Host membrane</keyword>
<proteinExistence type="inferred from homology"/>
<dbReference type="GeneID" id="935477"/>
<evidence type="ECO:0000256" key="10">
    <source>
        <dbReference type="SAM" id="MobiDB-lite"/>
    </source>
</evidence>
<comment type="function">
    <text evidence="9">Envelope glycoprotein necessary for proper maturation of gM and modulation of its membrane fusion activity. Also plays a critical role in virion morphogenesis.</text>
</comment>
<keyword evidence="7 11" id="KW-0472">Membrane</keyword>
<evidence type="ECO:0000256" key="6">
    <source>
        <dbReference type="ARBA" id="ARBA00022989"/>
    </source>
</evidence>
<dbReference type="KEGG" id="vg:935477"/>
<dbReference type="InterPro" id="IPR034707">
    <property type="entry name" value="HSV_GN"/>
</dbReference>
<accession>Q8QS26</accession>
<protein>
    <submittedName>
        <fullName evidence="13">Envelope glycoprotein N</fullName>
    </submittedName>
</protein>
<feature type="transmembrane region" description="Helical" evidence="11">
    <location>
        <begin position="103"/>
        <end position="122"/>
    </location>
</feature>
<dbReference type="EMBL" id="AF480884">
    <property type="protein sequence ID" value="AAM00712.1"/>
    <property type="molecule type" value="Genomic_DNA"/>
</dbReference>
<keyword evidence="6 11" id="KW-1133">Transmembrane helix</keyword>
<keyword evidence="5 13" id="KW-0261">Viral envelope protein</keyword>
<keyword evidence="3" id="KW-0946">Virion</keyword>
<evidence type="ECO:0000256" key="2">
    <source>
        <dbReference type="ARBA" id="ARBA00022812"/>
    </source>
</evidence>
<evidence type="ECO:0000313" key="13">
    <source>
        <dbReference type="EMBL" id="AAM00712.1"/>
    </source>
</evidence>
<feature type="compositionally biased region" description="Low complexity" evidence="10">
    <location>
        <begin position="20"/>
        <end position="61"/>
    </location>
</feature>
<keyword evidence="8" id="KW-1015">Disulfide bond</keyword>
<evidence type="ECO:0000313" key="15">
    <source>
        <dbReference type="Proteomes" id="UP000099188"/>
    </source>
</evidence>
<feature type="domain" description="Herpesvirus envelope glycoprotein N" evidence="12">
    <location>
        <begin position="66"/>
        <end position="136"/>
    </location>
</feature>
<dbReference type="RefSeq" id="NP_612706.1">
    <property type="nucleotide sequence ID" value="NC_003521.1"/>
</dbReference>
<dbReference type="OrthoDB" id="26260at10239"/>
<evidence type="ECO:0000256" key="9">
    <source>
        <dbReference type="ARBA" id="ARBA00034089"/>
    </source>
</evidence>
<evidence type="ECO:0000259" key="12">
    <source>
        <dbReference type="Pfam" id="PF03554"/>
    </source>
</evidence>
<dbReference type="Proteomes" id="UP000099188">
    <property type="component" value="Segment"/>
</dbReference>
<evidence type="ECO:0000256" key="3">
    <source>
        <dbReference type="ARBA" id="ARBA00022844"/>
    </source>
</evidence>
<evidence type="ECO:0000256" key="7">
    <source>
        <dbReference type="ARBA" id="ARBA00023136"/>
    </source>
</evidence>
<evidence type="ECO:0000313" key="14">
    <source>
        <dbReference type="EMBL" id="QXV67820.1"/>
    </source>
</evidence>
<sequence length="138" mass="15253">MANKLMVLILVVSTVATNMTSTSPSSTKSTSSTTTTTTTTTTRTSSSTTRKVSSSSSSVTSARMSTHVTTHHIFHPMKIHNNSDFYNENCTSHMYHISFKVFAAWWTLINLFILVGAFCMVLRHCCFQTFTSATTKGY</sequence>
<reference evidence="13 15" key="1">
    <citation type="journal article" date="2003" name="J. Gen. Virol.">
        <title>The human cytomegalovirus genome revisited: comparison with the chimpanzee cytomegalovirus genome.</title>
        <authorList>
            <person name="Davison A.J."/>
            <person name="Dolan A."/>
            <person name="Akter P."/>
            <person name="Addison C."/>
            <person name="Dargan D.J."/>
            <person name="Alcendor D.J."/>
            <person name="McGeoch D.J."/>
            <person name="Hayward G.S."/>
        </authorList>
    </citation>
    <scope>NUCLEOTIDE SEQUENCE [LARGE SCALE GENOMIC DNA]</scope>
    <source>
        <strain evidence="13">Heberling</strain>
    </source>
</reference>
<evidence type="ECO:0000256" key="4">
    <source>
        <dbReference type="ARBA" id="ARBA00022870"/>
    </source>
</evidence>
<dbReference type="Pfam" id="PF03554">
    <property type="entry name" value="Herpes_UL73"/>
    <property type="match status" value="1"/>
</dbReference>
<evidence type="ECO:0000256" key="1">
    <source>
        <dbReference type="ARBA" id="ARBA00022692"/>
    </source>
</evidence>
<dbReference type="InterPro" id="IPR005211">
    <property type="entry name" value="Herpes_glycoprotein_N_domain"/>
</dbReference>
<keyword evidence="15" id="KW-1185">Reference proteome</keyword>
<evidence type="ECO:0000256" key="5">
    <source>
        <dbReference type="ARBA" id="ARBA00022879"/>
    </source>
</evidence>
<keyword evidence="2" id="KW-1040">Host Golgi apparatus</keyword>
<evidence type="ECO:0000256" key="8">
    <source>
        <dbReference type="ARBA" id="ARBA00023157"/>
    </source>
</evidence>
<evidence type="ECO:0000256" key="11">
    <source>
        <dbReference type="SAM" id="Phobius"/>
    </source>
</evidence>